<feature type="transmembrane region" description="Helical" evidence="1">
    <location>
        <begin position="5"/>
        <end position="22"/>
    </location>
</feature>
<feature type="transmembrane region" description="Helical" evidence="1">
    <location>
        <begin position="42"/>
        <end position="63"/>
    </location>
</feature>
<organism evidence="2">
    <name type="scientific">candidate division WOR-3 bacterium</name>
    <dbReference type="NCBI Taxonomy" id="2052148"/>
    <lineage>
        <taxon>Bacteria</taxon>
        <taxon>Bacteria division WOR-3</taxon>
    </lineage>
</organism>
<dbReference type="AlphaFoldDB" id="A0A7V0Q747"/>
<accession>A0A7V0Q747</accession>
<keyword evidence="1" id="KW-1133">Transmembrane helix</keyword>
<proteinExistence type="predicted"/>
<dbReference type="EMBL" id="DRDR01000056">
    <property type="protein sequence ID" value="HDL60065.1"/>
    <property type="molecule type" value="Genomic_DNA"/>
</dbReference>
<protein>
    <submittedName>
        <fullName evidence="2">Uncharacterized protein</fullName>
    </submittedName>
</protein>
<gene>
    <name evidence="2" type="ORF">ENH14_01270</name>
</gene>
<name>A0A7V0Q747_UNCW3</name>
<keyword evidence="1" id="KW-0472">Membrane</keyword>
<evidence type="ECO:0000313" key="2">
    <source>
        <dbReference type="EMBL" id="HDL60065.1"/>
    </source>
</evidence>
<keyword evidence="1" id="KW-0812">Transmembrane</keyword>
<comment type="caution">
    <text evidence="2">The sequence shown here is derived from an EMBL/GenBank/DDBJ whole genome shotgun (WGS) entry which is preliminary data.</text>
</comment>
<dbReference type="Proteomes" id="UP000886381">
    <property type="component" value="Unassembled WGS sequence"/>
</dbReference>
<reference evidence="2" key="1">
    <citation type="journal article" date="2020" name="mSystems">
        <title>Genome- and Community-Level Interaction Insights into Carbon Utilization and Element Cycling Functions of Hydrothermarchaeota in Hydrothermal Sediment.</title>
        <authorList>
            <person name="Zhou Z."/>
            <person name="Liu Y."/>
            <person name="Xu W."/>
            <person name="Pan J."/>
            <person name="Luo Z.H."/>
            <person name="Li M."/>
        </authorList>
    </citation>
    <scope>NUCLEOTIDE SEQUENCE [LARGE SCALE GENOMIC DNA]</scope>
    <source>
        <strain evidence="2">HyVt-28</strain>
    </source>
</reference>
<sequence length="69" mass="7934">MLLRFILAILGIAVIGYSIYGVKNGKLHMRGFWADKTEKPWLFWLMVVIYLGFGGMLLYFSIWGKFGGK</sequence>
<evidence type="ECO:0000256" key="1">
    <source>
        <dbReference type="SAM" id="Phobius"/>
    </source>
</evidence>